<evidence type="ECO:0000256" key="1">
    <source>
        <dbReference type="ARBA" id="ARBA00022679"/>
    </source>
</evidence>
<accession>A0A382RPZ9</accession>
<dbReference type="AlphaFoldDB" id="A0A382RPZ9"/>
<dbReference type="Pfam" id="PF00288">
    <property type="entry name" value="GHMP_kinases_N"/>
    <property type="match status" value="1"/>
</dbReference>
<protein>
    <recommendedName>
        <fullName evidence="3">GHMP kinase N-terminal domain-containing protein</fullName>
    </recommendedName>
</protein>
<dbReference type="PANTHER" id="PTHR32463:SF0">
    <property type="entry name" value="L-FUCOSE KINASE"/>
    <property type="match status" value="1"/>
</dbReference>
<feature type="domain" description="GHMP kinase N-terminal" evidence="3">
    <location>
        <begin position="45"/>
        <end position="128"/>
    </location>
</feature>
<dbReference type="GO" id="GO:0042352">
    <property type="term" value="P:GDP-L-fucose salvage"/>
    <property type="evidence" value="ECO:0007669"/>
    <property type="project" value="TreeGrafter"/>
</dbReference>
<dbReference type="InterPro" id="IPR006204">
    <property type="entry name" value="GHMP_kinase_N_dom"/>
</dbReference>
<dbReference type="InterPro" id="IPR001174">
    <property type="entry name" value="HddA/FKP"/>
</dbReference>
<evidence type="ECO:0000313" key="4">
    <source>
        <dbReference type="EMBL" id="SVC99764.1"/>
    </source>
</evidence>
<dbReference type="InterPro" id="IPR052203">
    <property type="entry name" value="GHMP_Kinase-Related"/>
</dbReference>
<proteinExistence type="predicted"/>
<gene>
    <name evidence="4" type="ORF">METZ01_LOCUS352618</name>
</gene>
<reference evidence="4" key="1">
    <citation type="submission" date="2018-05" db="EMBL/GenBank/DDBJ databases">
        <authorList>
            <person name="Lanie J.A."/>
            <person name="Ng W.-L."/>
            <person name="Kazmierczak K.M."/>
            <person name="Andrzejewski T.M."/>
            <person name="Davidsen T.M."/>
            <person name="Wayne K.J."/>
            <person name="Tettelin H."/>
            <person name="Glass J.I."/>
            <person name="Rusch D."/>
            <person name="Podicherti R."/>
            <person name="Tsui H.-C.T."/>
            <person name="Winkler M.E."/>
        </authorList>
    </citation>
    <scope>NUCLEOTIDE SEQUENCE</scope>
</reference>
<sequence>VISTTFDKYCYISARQLPPFFDHKYRITYSKVEDIRTISEIEHPAVRAVLEERGYPDGLEIHCDADLPARSGLGSSSSFVVGLLHSMQVLMRKSPDKRWLAEEAIRIEQEVLSEHVGSQDQIAAAYGGFNFIEFHKDKSFEVTPVNLTSHRKHELEKHLMLFFTGFSRIASEVAKSKIANFPIKSEQLHRMRVRVDEALALLKSNADIRGFGEML</sequence>
<organism evidence="4">
    <name type="scientific">marine metagenome</name>
    <dbReference type="NCBI Taxonomy" id="408172"/>
    <lineage>
        <taxon>unclassified sequences</taxon>
        <taxon>metagenomes</taxon>
        <taxon>ecological metagenomes</taxon>
    </lineage>
</organism>
<dbReference type="SUPFAM" id="SSF54211">
    <property type="entry name" value="Ribosomal protein S5 domain 2-like"/>
    <property type="match status" value="1"/>
</dbReference>
<keyword evidence="2" id="KW-0418">Kinase</keyword>
<dbReference type="GO" id="GO:0050201">
    <property type="term" value="F:fucokinase activity"/>
    <property type="evidence" value="ECO:0007669"/>
    <property type="project" value="TreeGrafter"/>
</dbReference>
<dbReference type="Gene3D" id="3.30.230.120">
    <property type="match status" value="1"/>
</dbReference>
<name>A0A382RPZ9_9ZZZZ</name>
<feature type="non-terminal residue" evidence="4">
    <location>
        <position position="215"/>
    </location>
</feature>
<dbReference type="PRINTS" id="PR00960">
    <property type="entry name" value="LMBPPROTEIN"/>
</dbReference>
<evidence type="ECO:0000259" key="3">
    <source>
        <dbReference type="Pfam" id="PF00288"/>
    </source>
</evidence>
<dbReference type="GO" id="GO:0005524">
    <property type="term" value="F:ATP binding"/>
    <property type="evidence" value="ECO:0007669"/>
    <property type="project" value="InterPro"/>
</dbReference>
<dbReference type="PANTHER" id="PTHR32463">
    <property type="entry name" value="L-FUCOSE KINASE"/>
    <property type="match status" value="1"/>
</dbReference>
<dbReference type="InterPro" id="IPR020568">
    <property type="entry name" value="Ribosomal_Su5_D2-typ_SF"/>
</dbReference>
<dbReference type="EMBL" id="UINC01123352">
    <property type="protein sequence ID" value="SVC99764.1"/>
    <property type="molecule type" value="Genomic_DNA"/>
</dbReference>
<keyword evidence="1" id="KW-0808">Transferase</keyword>
<feature type="non-terminal residue" evidence="4">
    <location>
        <position position="1"/>
    </location>
</feature>
<evidence type="ECO:0000256" key="2">
    <source>
        <dbReference type="ARBA" id="ARBA00022777"/>
    </source>
</evidence>